<dbReference type="CDD" id="cd18186">
    <property type="entry name" value="BTB_POZ_ZBTB_KLHL-like"/>
    <property type="match status" value="1"/>
</dbReference>
<evidence type="ECO:0000256" key="3">
    <source>
        <dbReference type="SAM" id="MobiDB-lite"/>
    </source>
</evidence>
<keyword evidence="1" id="KW-0677">Repeat</keyword>
<keyword evidence="6" id="KW-1185">Reference proteome</keyword>
<dbReference type="InterPro" id="IPR044515">
    <property type="entry name" value="ABTB1"/>
</dbReference>
<dbReference type="InterPro" id="IPR000210">
    <property type="entry name" value="BTB/POZ_dom"/>
</dbReference>
<gene>
    <name evidence="5" type="ORF">ZT3D7_G10026</name>
</gene>
<evidence type="ECO:0000259" key="4">
    <source>
        <dbReference type="PROSITE" id="PS50097"/>
    </source>
</evidence>
<dbReference type="GO" id="GO:0000151">
    <property type="term" value="C:ubiquitin ligase complex"/>
    <property type="evidence" value="ECO:0007669"/>
    <property type="project" value="TreeGrafter"/>
</dbReference>
<evidence type="ECO:0000313" key="6">
    <source>
        <dbReference type="Proteomes" id="UP000215127"/>
    </source>
</evidence>
<protein>
    <recommendedName>
        <fullName evidence="4">BTB domain-containing protein</fullName>
    </recommendedName>
</protein>
<dbReference type="Gene3D" id="3.30.710.10">
    <property type="entry name" value="Potassium Channel Kv1.1, Chain A"/>
    <property type="match status" value="1"/>
</dbReference>
<accession>A0A1X7S636</accession>
<dbReference type="AlphaFoldDB" id="A0A1X7S636"/>
<feature type="region of interest" description="Disordered" evidence="3">
    <location>
        <begin position="1"/>
        <end position="26"/>
    </location>
</feature>
<evidence type="ECO:0000256" key="2">
    <source>
        <dbReference type="ARBA" id="ARBA00023043"/>
    </source>
</evidence>
<evidence type="ECO:0000256" key="1">
    <source>
        <dbReference type="ARBA" id="ARBA00022737"/>
    </source>
</evidence>
<dbReference type="SMART" id="SM00225">
    <property type="entry name" value="BTB"/>
    <property type="match status" value="1"/>
</dbReference>
<sequence length="327" mass="36250">MAFTGQPSNAKQGSSTYPCPQSTTSGAQLRAPNPALWGCDDYADVTIKCIDRDIKCHKIILSTNSEYFRKSLQFGLKLKVPENNNIIELTDDDPDAVETVLKYIYTCAYDHDHPRKQDTSYHVGVIMVAGKYLLPTLQAEASIALVSLLPNVQDEASIMYVVDAATTGPEGDELAESLATALESDMLEAFVSSNWFRLLTDEIGPLRRKTFELFRFALSMKRTRKVVRCPCGRYSVIVRPEVRLAKHIPADFDCCRACGAKIGNDRGTMKLDFVSAHKYLLVADKYEPDRCGSEGPGANRLRRPGITCQQLVKIAKGKRGRMLISSG</sequence>
<dbReference type="PANTHER" id="PTHR46231">
    <property type="entry name" value="ANKYRIN REPEAT AND BTB/POZ DOMAIN-CONTAINING PROTEIN 1"/>
    <property type="match status" value="1"/>
</dbReference>
<dbReference type="InterPro" id="IPR011333">
    <property type="entry name" value="SKP1/BTB/POZ_sf"/>
</dbReference>
<dbReference type="STRING" id="1276538.A0A1X7S636"/>
<reference evidence="5 6" key="1">
    <citation type="submission" date="2016-06" db="EMBL/GenBank/DDBJ databases">
        <authorList>
            <person name="Kjaerup R.B."/>
            <person name="Dalgaard T.S."/>
            <person name="Juul-Madsen H.R."/>
        </authorList>
    </citation>
    <scope>NUCLEOTIDE SEQUENCE [LARGE SCALE GENOMIC DNA]</scope>
</reference>
<feature type="domain" description="BTB" evidence="4">
    <location>
        <begin position="43"/>
        <end position="106"/>
    </location>
</feature>
<dbReference type="Pfam" id="PF00651">
    <property type="entry name" value="BTB"/>
    <property type="match status" value="1"/>
</dbReference>
<organism evidence="5 6">
    <name type="scientific">Zymoseptoria tritici (strain ST99CH_3D7)</name>
    <dbReference type="NCBI Taxonomy" id="1276538"/>
    <lineage>
        <taxon>Eukaryota</taxon>
        <taxon>Fungi</taxon>
        <taxon>Dikarya</taxon>
        <taxon>Ascomycota</taxon>
        <taxon>Pezizomycotina</taxon>
        <taxon>Dothideomycetes</taxon>
        <taxon>Dothideomycetidae</taxon>
        <taxon>Mycosphaerellales</taxon>
        <taxon>Mycosphaerellaceae</taxon>
        <taxon>Zymoseptoria</taxon>
    </lineage>
</organism>
<evidence type="ECO:0000313" key="5">
    <source>
        <dbReference type="EMBL" id="SMQ54871.1"/>
    </source>
</evidence>
<dbReference type="GO" id="GO:0005737">
    <property type="term" value="C:cytoplasm"/>
    <property type="evidence" value="ECO:0007669"/>
    <property type="project" value="TreeGrafter"/>
</dbReference>
<dbReference type="EMBL" id="LT853701">
    <property type="protein sequence ID" value="SMQ54871.1"/>
    <property type="molecule type" value="Genomic_DNA"/>
</dbReference>
<dbReference type="SUPFAM" id="SSF54695">
    <property type="entry name" value="POZ domain"/>
    <property type="match status" value="1"/>
</dbReference>
<keyword evidence="2" id="KW-0040">ANK repeat</keyword>
<dbReference type="PANTHER" id="PTHR46231:SF1">
    <property type="entry name" value="ANKYRIN REPEAT AND BTB_POZ DOMAIN-CONTAINING PROTEIN 1"/>
    <property type="match status" value="1"/>
</dbReference>
<dbReference type="Proteomes" id="UP000215127">
    <property type="component" value="Chromosome 10"/>
</dbReference>
<name>A0A1X7S636_ZYMT9</name>
<proteinExistence type="predicted"/>
<dbReference type="PROSITE" id="PS50097">
    <property type="entry name" value="BTB"/>
    <property type="match status" value="1"/>
</dbReference>